<dbReference type="KEGG" id="vg:5845799"/>
<proteinExistence type="predicted"/>
<reference evidence="1 2" key="1">
    <citation type="journal article" date="2008" name="PLoS ONE">
        <title>Life-cycle and genome of OtV5, a large DNA virus of the pelagic marine unicellular green alga Ostreococcus tauri.</title>
        <authorList>
            <person name="Derelle E."/>
            <person name="Ferraz C."/>
            <person name="Escande M.L."/>
            <person name="Eychenie S."/>
            <person name="Cooke R."/>
            <person name="Piganeau G."/>
            <person name="Desdevises Y."/>
            <person name="Bellec L."/>
            <person name="Moreau H."/>
            <person name="Grimsley N."/>
        </authorList>
    </citation>
    <scope>NUCLEOTIDE SEQUENCE [LARGE SCALE GENOMIC DNA]</scope>
    <source>
        <strain evidence="1 2">OtV5</strain>
    </source>
</reference>
<organism evidence="1 2">
    <name type="scientific">Ostreococcus tauri virus OtV5</name>
    <dbReference type="NCBI Taxonomy" id="1785753"/>
    <lineage>
        <taxon>Viruses</taxon>
        <taxon>Varidnaviria</taxon>
        <taxon>Bamfordvirae</taxon>
        <taxon>Nucleocytoviricota</taxon>
        <taxon>Megaviricetes</taxon>
        <taxon>Algavirales</taxon>
        <taxon>Phycodnaviridae</taxon>
        <taxon>Prasinovirus</taxon>
        <taxon>Prasinovirus ostreotauri</taxon>
    </lineage>
</organism>
<dbReference type="EMBL" id="EU304328">
    <property type="protein sequence ID" value="ABY28025.1"/>
    <property type="molecule type" value="Genomic_DNA"/>
</dbReference>
<protein>
    <submittedName>
        <fullName evidence="1">Uncharacterized protein</fullName>
    </submittedName>
</protein>
<dbReference type="Proteomes" id="UP000203890">
    <property type="component" value="Segment"/>
</dbReference>
<dbReference type="OrthoDB" id="17479at10239"/>
<name>A9YWE2_9PHYC</name>
<dbReference type="GeneID" id="5845799"/>
<evidence type="ECO:0000313" key="2">
    <source>
        <dbReference type="Proteomes" id="UP000203890"/>
    </source>
</evidence>
<dbReference type="RefSeq" id="YP_001648321.1">
    <property type="nucleotide sequence ID" value="NC_010191.2"/>
</dbReference>
<keyword evidence="2" id="KW-1185">Reference proteome</keyword>
<accession>A9YWE2</accession>
<gene>
    <name evidence="1" type="ORF">OtV5_224c</name>
</gene>
<evidence type="ECO:0000313" key="1">
    <source>
        <dbReference type="EMBL" id="ABY28025.1"/>
    </source>
</evidence>
<sequence length="112" mass="13278">MKIKWKYACHFCLAPLDPYYTHGQGWELRLFDMYLRQTVPPLELNNGHTLQGLRVCKCCFMNEPIKYNPRIDALRQIGAIKFGRPKTFAVTRPELIAWIKNFYMILDENKPK</sequence>